<evidence type="ECO:0000313" key="2">
    <source>
        <dbReference type="Proteomes" id="UP001281761"/>
    </source>
</evidence>
<protein>
    <submittedName>
        <fullName evidence="1">Uncharacterized protein</fullName>
    </submittedName>
</protein>
<proteinExistence type="predicted"/>
<name>A0ABQ9WW33_9EUKA</name>
<sequence length="380" mass="42042">MATIDTKPCSATDSPCPDCSLFLNWNEGRLKSDGEVAAVFRSLVATLQSHPSLDDSLERKAVTLLKYVSPLNIKSTTAFLHSFASKTDESLSIFIQSIVVLVSSPSQIITTATMRMFDLLITISSVEVRLAIVKADLIPQLINTLNPPSLSFTKAVDIHSSLLHIVTNSFWLASPYCLAQLGIEDRNEPKTVLDVILQQVLAPSGKYICHLCVNHNSIQLKNGPSHSRFVVGWDVLDNADIDVDATGWHPSPLGPDPLLGLACSRRLRCFSHQPVCLQLASFPSLFISTPRPSACRGADRFRRDDGVMARARVRDVKEQCMGDRQKLRIREQGTTDTICDRICSAPHTTHRPGKLSQLGDSNALPVKEMEWMKRSSDRRK</sequence>
<dbReference type="EMBL" id="JARBJD010000352">
    <property type="protein sequence ID" value="KAK2943329.1"/>
    <property type="molecule type" value="Genomic_DNA"/>
</dbReference>
<organism evidence="1 2">
    <name type="scientific">Blattamonas nauphoetae</name>
    <dbReference type="NCBI Taxonomy" id="2049346"/>
    <lineage>
        <taxon>Eukaryota</taxon>
        <taxon>Metamonada</taxon>
        <taxon>Preaxostyla</taxon>
        <taxon>Oxymonadida</taxon>
        <taxon>Blattamonas</taxon>
    </lineage>
</organism>
<reference evidence="1 2" key="1">
    <citation type="journal article" date="2022" name="bioRxiv">
        <title>Genomics of Preaxostyla Flagellates Illuminates Evolutionary Transitions and the Path Towards Mitochondrial Loss.</title>
        <authorList>
            <person name="Novak L.V.F."/>
            <person name="Treitli S.C."/>
            <person name="Pyrih J."/>
            <person name="Halakuc P."/>
            <person name="Pipaliya S.V."/>
            <person name="Vacek V."/>
            <person name="Brzon O."/>
            <person name="Soukal P."/>
            <person name="Eme L."/>
            <person name="Dacks J.B."/>
            <person name="Karnkowska A."/>
            <person name="Elias M."/>
            <person name="Hampl V."/>
        </authorList>
    </citation>
    <scope>NUCLEOTIDE SEQUENCE [LARGE SCALE GENOMIC DNA]</scope>
    <source>
        <strain evidence="1">NAU3</strain>
        <tissue evidence="1">Gut</tissue>
    </source>
</reference>
<evidence type="ECO:0000313" key="1">
    <source>
        <dbReference type="EMBL" id="KAK2943329.1"/>
    </source>
</evidence>
<keyword evidence="2" id="KW-1185">Reference proteome</keyword>
<accession>A0ABQ9WW33</accession>
<comment type="caution">
    <text evidence="1">The sequence shown here is derived from an EMBL/GenBank/DDBJ whole genome shotgun (WGS) entry which is preliminary data.</text>
</comment>
<gene>
    <name evidence="1" type="ORF">BLNAU_21754</name>
</gene>
<dbReference type="Proteomes" id="UP001281761">
    <property type="component" value="Unassembled WGS sequence"/>
</dbReference>